<dbReference type="InParanoid" id="A0A1Q3B3V1"/>
<dbReference type="Proteomes" id="UP000187406">
    <property type="component" value="Unassembled WGS sequence"/>
</dbReference>
<feature type="domain" description="SANTA" evidence="2">
    <location>
        <begin position="28"/>
        <end position="120"/>
    </location>
</feature>
<dbReference type="EMBL" id="BDDD01000268">
    <property type="protein sequence ID" value="GAV62706.1"/>
    <property type="molecule type" value="Genomic_DNA"/>
</dbReference>
<reference evidence="4" key="1">
    <citation type="submission" date="2016-04" db="EMBL/GenBank/DDBJ databases">
        <title>Cephalotus genome sequencing.</title>
        <authorList>
            <person name="Fukushima K."/>
            <person name="Hasebe M."/>
            <person name="Fang X."/>
        </authorList>
    </citation>
    <scope>NUCLEOTIDE SEQUENCE [LARGE SCALE GENOMIC DNA]</scope>
    <source>
        <strain evidence="4">cv. St1</strain>
    </source>
</reference>
<accession>A0A1Q3B3V1</accession>
<dbReference type="FunCoup" id="A0A1Q3B3V1">
    <property type="interactions" value="392"/>
</dbReference>
<feature type="region of interest" description="Disordered" evidence="1">
    <location>
        <begin position="141"/>
        <end position="172"/>
    </location>
</feature>
<dbReference type="OrthoDB" id="118550at2759"/>
<dbReference type="InterPro" id="IPR015216">
    <property type="entry name" value="SANTA"/>
</dbReference>
<dbReference type="STRING" id="3775.A0A1Q3B3V1"/>
<sequence>MSNNKDNNNGNNINESYDGSSSIFQKTVSLQDWWLSKAVNDFGEKQLAVAGFTSRELQLPVRLFTSAPIVKRYDVFTLETSDGICVRLNGFMNKSRARENGFPSEASKYFVFGFPIYWETCAEKFLVEECSTVIESENASGVSKSTKDSASAGMRDSVPSLTPYRNEVKSDDKHDVTKDIPCNVSEKIAVDTLKGCNLHNFVSHLSSYFNRKPIVSKGCFGNNDDPKGKVENNHTMLQNECENSVAVSPKKSTVDIEKTSASVSPLLGCHVNDVSLLVENLAVPDEPLRDCVTKLSVGMDTQESSRVGKQRSVVQSNIKGSANIERSTLVMSGKYVNSVQSGEESNHSYPFAVNTDSEYGTPIYSGTRKSTYSLRNRNDKWKQNGCLVKHRKKESAPEAFGHPDEEQLKGSLSHGPIYIGKEMDSSKANPSESEGGIAKSSSKNLKRKEMKKQVAVCQECSPGTKIKRKVSFDTHATPLTEGRKEKESTASPVSMGSKRSRSGRLLVPTLDFWRNQIPVYDAERNLIGIQEGLSTAVEPSRGSRSEASEKAKEKSRVPVKHLAFPVEQK</sequence>
<evidence type="ECO:0000259" key="2">
    <source>
        <dbReference type="Pfam" id="PF09133"/>
    </source>
</evidence>
<evidence type="ECO:0000313" key="4">
    <source>
        <dbReference type="Proteomes" id="UP000187406"/>
    </source>
</evidence>
<comment type="caution">
    <text evidence="3">The sequence shown here is derived from an EMBL/GenBank/DDBJ whole genome shotgun (WGS) entry which is preliminary data.</text>
</comment>
<dbReference type="PANTHER" id="PTHR35311:SF9">
    <property type="entry name" value="KINETOCHORE-ASSOCIATED PROTEIN KNL-2 HOMOLOG"/>
    <property type="match status" value="1"/>
</dbReference>
<evidence type="ECO:0000313" key="3">
    <source>
        <dbReference type="EMBL" id="GAV62706.1"/>
    </source>
</evidence>
<dbReference type="Pfam" id="PF09133">
    <property type="entry name" value="SANTA"/>
    <property type="match status" value="1"/>
</dbReference>
<organism evidence="3 4">
    <name type="scientific">Cephalotus follicularis</name>
    <name type="common">Albany pitcher plant</name>
    <dbReference type="NCBI Taxonomy" id="3775"/>
    <lineage>
        <taxon>Eukaryota</taxon>
        <taxon>Viridiplantae</taxon>
        <taxon>Streptophyta</taxon>
        <taxon>Embryophyta</taxon>
        <taxon>Tracheophyta</taxon>
        <taxon>Spermatophyta</taxon>
        <taxon>Magnoliopsida</taxon>
        <taxon>eudicotyledons</taxon>
        <taxon>Gunneridae</taxon>
        <taxon>Pentapetalae</taxon>
        <taxon>rosids</taxon>
        <taxon>fabids</taxon>
        <taxon>Oxalidales</taxon>
        <taxon>Cephalotaceae</taxon>
        <taxon>Cephalotus</taxon>
    </lineage>
</organism>
<feature type="compositionally biased region" description="Basic and acidic residues" evidence="1">
    <location>
        <begin position="541"/>
        <end position="556"/>
    </location>
</feature>
<keyword evidence="4" id="KW-1185">Reference proteome</keyword>
<evidence type="ECO:0000256" key="1">
    <source>
        <dbReference type="SAM" id="MobiDB-lite"/>
    </source>
</evidence>
<dbReference type="PANTHER" id="PTHR35311">
    <property type="entry name" value="KINETOCHORE-ASSOCIATED PROTEIN KNL-2 HOMOLOG"/>
    <property type="match status" value="1"/>
</dbReference>
<protein>
    <submittedName>
        <fullName evidence="3">SANTA domain-containing protein</fullName>
    </submittedName>
</protein>
<gene>
    <name evidence="3" type="ORF">CFOL_v3_06229</name>
</gene>
<proteinExistence type="predicted"/>
<feature type="region of interest" description="Disordered" evidence="1">
    <location>
        <begin position="469"/>
        <end position="500"/>
    </location>
</feature>
<feature type="region of interest" description="Disordered" evidence="1">
    <location>
        <begin position="535"/>
        <end position="569"/>
    </location>
</feature>
<dbReference type="InterPro" id="IPR053090">
    <property type="entry name" value="Centromere_KNL-2_homolog"/>
</dbReference>
<dbReference type="AlphaFoldDB" id="A0A1Q3B3V1"/>
<name>A0A1Q3B3V1_CEPFO</name>
<feature type="region of interest" description="Disordered" evidence="1">
    <location>
        <begin position="390"/>
        <end position="450"/>
    </location>
</feature>